<gene>
    <name evidence="2" type="ORF">H9639_07390</name>
</gene>
<keyword evidence="1" id="KW-1133">Transmembrane helix</keyword>
<accession>A0ABR8URX2</accession>
<dbReference type="EMBL" id="JACSQD010000003">
    <property type="protein sequence ID" value="MBD7995115.1"/>
    <property type="molecule type" value="Genomic_DNA"/>
</dbReference>
<feature type="transmembrane region" description="Helical" evidence="1">
    <location>
        <begin position="447"/>
        <end position="467"/>
    </location>
</feature>
<feature type="transmembrane region" description="Helical" evidence="1">
    <location>
        <begin position="6"/>
        <end position="26"/>
    </location>
</feature>
<comment type="caution">
    <text evidence="2">The sequence shown here is derived from an EMBL/GenBank/DDBJ whole genome shotgun (WGS) entry which is preliminary data.</text>
</comment>
<feature type="transmembrane region" description="Helical" evidence="1">
    <location>
        <begin position="80"/>
        <end position="102"/>
    </location>
</feature>
<dbReference type="RefSeq" id="WP_191807489.1">
    <property type="nucleotide sequence ID" value="NZ_JACSQD010000003.1"/>
</dbReference>
<keyword evidence="1" id="KW-0812">Transmembrane</keyword>
<protein>
    <submittedName>
        <fullName evidence="2">Uncharacterized protein</fullName>
    </submittedName>
</protein>
<keyword evidence="1" id="KW-0472">Membrane</keyword>
<keyword evidence="3" id="KW-1185">Reference proteome</keyword>
<feature type="transmembrane region" description="Helical" evidence="1">
    <location>
        <begin position="537"/>
        <end position="561"/>
    </location>
</feature>
<feature type="transmembrane region" description="Helical" evidence="1">
    <location>
        <begin position="324"/>
        <end position="342"/>
    </location>
</feature>
<feature type="transmembrane region" description="Helical" evidence="1">
    <location>
        <begin position="496"/>
        <end position="517"/>
    </location>
</feature>
<name>A0ABR8URX2_9MICC</name>
<feature type="transmembrane region" description="Helical" evidence="1">
    <location>
        <begin position="167"/>
        <end position="185"/>
    </location>
</feature>
<evidence type="ECO:0000313" key="2">
    <source>
        <dbReference type="EMBL" id="MBD7995115.1"/>
    </source>
</evidence>
<reference evidence="2 3" key="1">
    <citation type="submission" date="2020-08" db="EMBL/GenBank/DDBJ databases">
        <title>A Genomic Blueprint of the Chicken Gut Microbiome.</title>
        <authorList>
            <person name="Gilroy R."/>
            <person name="Ravi A."/>
            <person name="Getino M."/>
            <person name="Pursley I."/>
            <person name="Horton D.L."/>
            <person name="Alikhan N.-F."/>
            <person name="Baker D."/>
            <person name="Gharbi K."/>
            <person name="Hall N."/>
            <person name="Watson M."/>
            <person name="Adriaenssens E.M."/>
            <person name="Foster-Nyarko E."/>
            <person name="Jarju S."/>
            <person name="Secka A."/>
            <person name="Antonio M."/>
            <person name="Oren A."/>
            <person name="Chaudhuri R."/>
            <person name="La Ragione R.M."/>
            <person name="Hildebrand F."/>
            <person name="Pallen M.J."/>
        </authorList>
    </citation>
    <scope>NUCLEOTIDE SEQUENCE [LARGE SCALE GENOMIC DNA]</scope>
    <source>
        <strain evidence="2 3">Sa2CUA1</strain>
    </source>
</reference>
<feature type="transmembrane region" description="Helical" evidence="1">
    <location>
        <begin position="298"/>
        <end position="318"/>
    </location>
</feature>
<dbReference type="Proteomes" id="UP000609874">
    <property type="component" value="Unassembled WGS sequence"/>
</dbReference>
<feature type="transmembrane region" description="Helical" evidence="1">
    <location>
        <begin position="241"/>
        <end position="259"/>
    </location>
</feature>
<sequence length="587" mass="61605">MAAVVLSTLGSLLFWAVVLTLMVLSVRPKPGTDARTVTEAAQKYARRIGIVALATALWLPGVLQPALAEVGGELWWNGHFSWASALLQLGTPTVFALAVLAVGELTWPRPHGTVRTAVLQHRGLRTLLPRYMSCVALAFLVLDLLLLGTVVSLAPAGTRIQDFMAGWLPWFLLTAGATAGILKLVSVRPMVPGTSQAADAALRRASAHRVMRVAAALLIALSSSAGRFLSAYPGDPNTPGGVLETITLPVLFLGTLALLKRAPRVPLPAVPEDDLLESAEAPPQSPLAVKSLATSLRLTLAGPITAGAVGTAIFALNWQDRTGALLAVAAAALVFLLLCFLAESSISRRTVRLGAGADGAVGTAGTAGALDPDDLAFIRPPRWLAWTGTAAAAAVLLIQLGSALLGPSVDAAARAFNADAAAQAYGARTPPSTPPADFPAPDPFFDWRFSLAAAILVLLLPVLTDFLSRRAAERPAFPAHDHAVDLRLRRISLFRAARTTAAVSVAAVGISIFNIYAHRPWASTFGSDAGLEPPLTWLGPLLQQLGPGAWLWLLAALVIALRQFGPSHFPDLPGYADRAELPPAQRT</sequence>
<proteinExistence type="predicted"/>
<evidence type="ECO:0000313" key="3">
    <source>
        <dbReference type="Proteomes" id="UP000609874"/>
    </source>
</evidence>
<evidence type="ECO:0000256" key="1">
    <source>
        <dbReference type="SAM" id="Phobius"/>
    </source>
</evidence>
<organism evidence="2 3">
    <name type="scientific">Arthrobacter gallicola</name>
    <dbReference type="NCBI Taxonomy" id="2762225"/>
    <lineage>
        <taxon>Bacteria</taxon>
        <taxon>Bacillati</taxon>
        <taxon>Actinomycetota</taxon>
        <taxon>Actinomycetes</taxon>
        <taxon>Micrococcales</taxon>
        <taxon>Micrococcaceae</taxon>
        <taxon>Arthrobacter</taxon>
    </lineage>
</organism>
<feature type="transmembrane region" description="Helical" evidence="1">
    <location>
        <begin position="47"/>
        <end position="68"/>
    </location>
</feature>
<feature type="transmembrane region" description="Helical" evidence="1">
    <location>
        <begin position="210"/>
        <end position="229"/>
    </location>
</feature>
<feature type="transmembrane region" description="Helical" evidence="1">
    <location>
        <begin position="383"/>
        <end position="405"/>
    </location>
</feature>
<feature type="transmembrane region" description="Helical" evidence="1">
    <location>
        <begin position="131"/>
        <end position="155"/>
    </location>
</feature>